<dbReference type="STRING" id="1765967.BW247_14260"/>
<proteinExistence type="inferred from homology"/>
<accession>A0A1P8ULL7</accession>
<dbReference type="AlphaFoldDB" id="A0A1P8ULL7"/>
<evidence type="ECO:0000256" key="2">
    <source>
        <dbReference type="HAMAP-Rule" id="MF_00659"/>
    </source>
</evidence>
<evidence type="ECO:0000256" key="1">
    <source>
        <dbReference type="ARBA" id="ARBA00008460"/>
    </source>
</evidence>
<evidence type="ECO:0000313" key="4">
    <source>
        <dbReference type="Proteomes" id="UP000243807"/>
    </source>
</evidence>
<sequence length="101" mass="11248">MVEDTLNDAVQEDEAREDTLLEFPCDFPIKAFGPAISEFPELVMEMVRCHAPDTPDEALVCKTSSGGRYFSVTVNVRATSRAQLDEIYRMLTASELVTMAL</sequence>
<evidence type="ECO:0000313" key="3">
    <source>
        <dbReference type="EMBL" id="APZ44729.1"/>
    </source>
</evidence>
<dbReference type="RefSeq" id="WP_076838637.1">
    <property type="nucleotide sequence ID" value="NZ_CP019434.1"/>
</dbReference>
<organism evidence="3 4">
    <name type="scientific">Acidihalobacter ferrooxydans</name>
    <dbReference type="NCBI Taxonomy" id="1765967"/>
    <lineage>
        <taxon>Bacteria</taxon>
        <taxon>Pseudomonadati</taxon>
        <taxon>Pseudomonadota</taxon>
        <taxon>Gammaproteobacteria</taxon>
        <taxon>Chromatiales</taxon>
        <taxon>Ectothiorhodospiraceae</taxon>
        <taxon>Acidihalobacter</taxon>
    </lineage>
</organism>
<comment type="similarity">
    <text evidence="1 2">Belongs to the UPF0250 family.</text>
</comment>
<dbReference type="InterPro" id="IPR027471">
    <property type="entry name" value="YbeD-like_sf"/>
</dbReference>
<dbReference type="Pfam" id="PF04359">
    <property type="entry name" value="DUF493"/>
    <property type="match status" value="1"/>
</dbReference>
<dbReference type="SUPFAM" id="SSF117991">
    <property type="entry name" value="YbeD/HP0495-like"/>
    <property type="match status" value="1"/>
</dbReference>
<dbReference type="Gene3D" id="3.30.70.260">
    <property type="match status" value="1"/>
</dbReference>
<dbReference type="HAMAP" id="MF_00659">
    <property type="entry name" value="UPF0250"/>
    <property type="match status" value="1"/>
</dbReference>
<reference evidence="3 4" key="1">
    <citation type="submission" date="2017-01" db="EMBL/GenBank/DDBJ databases">
        <title>Draft sequence of Acidihalobacter ferrooxidans strain DSM 14175 (strain V8).</title>
        <authorList>
            <person name="Khaleque H.N."/>
            <person name="Ramsay J.P."/>
            <person name="Murphy R.J.T."/>
            <person name="Kaksonen A.H."/>
            <person name="Boxall N.J."/>
            <person name="Watkin E.L.J."/>
        </authorList>
    </citation>
    <scope>NUCLEOTIDE SEQUENCE [LARGE SCALE GENOMIC DNA]</scope>
    <source>
        <strain evidence="3 4">V8</strain>
    </source>
</reference>
<dbReference type="PANTHER" id="PTHR38036:SF1">
    <property type="entry name" value="UPF0250 PROTEIN YBED"/>
    <property type="match status" value="1"/>
</dbReference>
<dbReference type="Proteomes" id="UP000243807">
    <property type="component" value="Chromosome"/>
</dbReference>
<gene>
    <name evidence="3" type="ORF">BW247_14260</name>
</gene>
<dbReference type="OrthoDB" id="9793424at2"/>
<dbReference type="InterPro" id="IPR007454">
    <property type="entry name" value="UPF0250_YbeD-like"/>
</dbReference>
<name>A0A1P8ULL7_9GAMM</name>
<dbReference type="KEGG" id="afy:BW247_14260"/>
<keyword evidence="4" id="KW-1185">Reference proteome</keyword>
<dbReference type="EMBL" id="CP019434">
    <property type="protein sequence ID" value="APZ44729.1"/>
    <property type="molecule type" value="Genomic_DNA"/>
</dbReference>
<dbReference type="PANTHER" id="PTHR38036">
    <property type="entry name" value="UPF0250 PROTEIN YBED"/>
    <property type="match status" value="1"/>
</dbReference>
<protein>
    <recommendedName>
        <fullName evidence="2">UPF0250 protein BW247_14260</fullName>
    </recommendedName>
</protein>